<reference evidence="5" key="1">
    <citation type="journal article" date="2019" name="Int. J. Syst. Evol. Microbiol.">
        <title>The Global Catalogue of Microorganisms (GCM) 10K type strain sequencing project: providing services to taxonomists for standard genome sequencing and annotation.</title>
        <authorList>
            <consortium name="The Broad Institute Genomics Platform"/>
            <consortium name="The Broad Institute Genome Sequencing Center for Infectious Disease"/>
            <person name="Wu L."/>
            <person name="Ma J."/>
        </authorList>
    </citation>
    <scope>NUCLEOTIDE SEQUENCE [LARGE SCALE GENOMIC DNA]</scope>
    <source>
        <strain evidence="5">JCM 18204</strain>
    </source>
</reference>
<evidence type="ECO:0000259" key="3">
    <source>
        <dbReference type="Pfam" id="PF20410"/>
    </source>
</evidence>
<feature type="compositionally biased region" description="Low complexity" evidence="1">
    <location>
        <begin position="522"/>
        <end position="534"/>
    </location>
</feature>
<feature type="domain" description="Toxin YqcG C-terminal" evidence="2">
    <location>
        <begin position="241"/>
        <end position="306"/>
    </location>
</feature>
<dbReference type="RefSeq" id="WP_345302086.1">
    <property type="nucleotide sequence ID" value="NZ_BAABJE010000002.1"/>
</dbReference>
<organism evidence="4 5">
    <name type="scientific">Lysobacter hankyongensis</name>
    <dbReference type="NCBI Taxonomy" id="1176535"/>
    <lineage>
        <taxon>Bacteria</taxon>
        <taxon>Pseudomonadati</taxon>
        <taxon>Pseudomonadota</taxon>
        <taxon>Gammaproteobacteria</taxon>
        <taxon>Lysobacterales</taxon>
        <taxon>Lysobacteraceae</taxon>
        <taxon>Lysobacter</taxon>
    </lineage>
</organism>
<evidence type="ECO:0000259" key="2">
    <source>
        <dbReference type="Pfam" id="PF14410"/>
    </source>
</evidence>
<keyword evidence="5" id="KW-1185">Reference proteome</keyword>
<feature type="compositionally biased region" description="Polar residues" evidence="1">
    <location>
        <begin position="500"/>
        <end position="513"/>
    </location>
</feature>
<proteinExistence type="predicted"/>
<dbReference type="EMBL" id="BAABJE010000002">
    <property type="protein sequence ID" value="GAA4786275.1"/>
    <property type="molecule type" value="Genomic_DNA"/>
</dbReference>
<feature type="region of interest" description="Disordered" evidence="1">
    <location>
        <begin position="500"/>
        <end position="546"/>
    </location>
</feature>
<name>A0ABP9AVJ0_9GAMM</name>
<dbReference type="InterPro" id="IPR026835">
    <property type="entry name" value="YqcG_C"/>
</dbReference>
<dbReference type="InterPro" id="IPR046519">
    <property type="entry name" value="X-Tfes_XVIPCD"/>
</dbReference>
<dbReference type="Pfam" id="PF20410">
    <property type="entry name" value="X-Tfes_XVIPCD"/>
    <property type="match status" value="1"/>
</dbReference>
<feature type="domain" description="X-Tfes XVIPCD" evidence="3">
    <location>
        <begin position="391"/>
        <end position="447"/>
    </location>
</feature>
<evidence type="ECO:0000256" key="1">
    <source>
        <dbReference type="SAM" id="MobiDB-lite"/>
    </source>
</evidence>
<evidence type="ECO:0000313" key="4">
    <source>
        <dbReference type="EMBL" id="GAA4786275.1"/>
    </source>
</evidence>
<sequence length="546" mass="61598">MGGVNEKTLKSGNKVHLASWEHLTPPDHGLDLQSKRWNGSSSRDDMRFYDSTIEYMRNDWATRNMRTVHANLDGKQVLLFHSPTTDTWHTTDALDIDHKTPWKQHLLGLGVNNGADALMAYNDVGNLRMLPSVHNRARDSADDLLRQHGQDSPQWKEWVRERFAFDNSLQIRDFDPETDGARRTKTTLNQTWTEENTRSELKFDKKVVEQWFESELKRQYAGSVNIASDDGKTKWEVPLFRCAATGQLVTRDAFDIDHVVPFEQLNKKMLELHPNGVSKADALNAYNDTSNLRLVGRSANSSHEWEIVQDGGYRDKVAPKIRGEFDGFIEKSGPMDPQVQQRLRETIVELRVGQQMMTERHWAQTHAPSMQPPPQNLHQGMPQPVGPLLSHSSHTDHPMYQKILSDLTKLDPQQQVFSAEQRETMASSLVVMAKHHGMTGIDRVQGFDDHGKASIKLSFDNGGMSAPQMTWLSVEEGLKNRSVTANTGALELMAHHRHQVAQSLNAQRSQSVDVQLPPPNDPGQTGQNPQGQTPSNQGQGGPPRHL</sequence>
<protein>
    <recommendedName>
        <fullName evidence="6">HNH endonuclease</fullName>
    </recommendedName>
</protein>
<accession>A0ABP9AVJ0</accession>
<evidence type="ECO:0008006" key="6">
    <source>
        <dbReference type="Google" id="ProtNLM"/>
    </source>
</evidence>
<dbReference type="Proteomes" id="UP001499959">
    <property type="component" value="Unassembled WGS sequence"/>
</dbReference>
<gene>
    <name evidence="4" type="ORF">GCM10023307_08780</name>
</gene>
<dbReference type="Pfam" id="PF14410">
    <property type="entry name" value="GH-E"/>
    <property type="match status" value="1"/>
</dbReference>
<evidence type="ECO:0000313" key="5">
    <source>
        <dbReference type="Proteomes" id="UP001499959"/>
    </source>
</evidence>
<comment type="caution">
    <text evidence="4">The sequence shown here is derived from an EMBL/GenBank/DDBJ whole genome shotgun (WGS) entry which is preliminary data.</text>
</comment>